<dbReference type="AlphaFoldDB" id="A0A182HXF6"/>
<reference evidence="1" key="1">
    <citation type="submission" date="2022-08" db="UniProtKB">
        <authorList>
            <consortium name="EnsemblMetazoa"/>
        </authorList>
    </citation>
    <scope>IDENTIFICATION</scope>
    <source>
        <strain evidence="1">Dongola</strain>
    </source>
</reference>
<dbReference type="VEuPathDB" id="VectorBase:AARA21_004072"/>
<organism evidence="1 2">
    <name type="scientific">Anopheles arabiensis</name>
    <name type="common">Mosquito</name>
    <dbReference type="NCBI Taxonomy" id="7173"/>
    <lineage>
        <taxon>Eukaryota</taxon>
        <taxon>Metazoa</taxon>
        <taxon>Ecdysozoa</taxon>
        <taxon>Arthropoda</taxon>
        <taxon>Hexapoda</taxon>
        <taxon>Insecta</taxon>
        <taxon>Pterygota</taxon>
        <taxon>Neoptera</taxon>
        <taxon>Endopterygota</taxon>
        <taxon>Diptera</taxon>
        <taxon>Nematocera</taxon>
        <taxon>Culicoidea</taxon>
        <taxon>Culicidae</taxon>
        <taxon>Anophelinae</taxon>
        <taxon>Anopheles</taxon>
    </lineage>
</organism>
<protein>
    <submittedName>
        <fullName evidence="1">Uncharacterized protein</fullName>
    </submittedName>
</protein>
<keyword evidence="2" id="KW-1185">Reference proteome</keyword>
<evidence type="ECO:0000313" key="1">
    <source>
        <dbReference type="EnsemblMetazoa" id="AARA005984-PA"/>
    </source>
</evidence>
<dbReference type="EMBL" id="APCN01007608">
    <property type="status" value="NOT_ANNOTATED_CDS"/>
    <property type="molecule type" value="Genomic_DNA"/>
</dbReference>
<dbReference type="VEuPathDB" id="VectorBase:AARA005984"/>
<dbReference type="EnsemblMetazoa" id="AARA005984-RA">
    <property type="protein sequence ID" value="AARA005984-PA"/>
    <property type="gene ID" value="AARA005984"/>
</dbReference>
<evidence type="ECO:0000313" key="2">
    <source>
        <dbReference type="Proteomes" id="UP000075840"/>
    </source>
</evidence>
<accession>A0A182HXF6</accession>
<dbReference type="Proteomes" id="UP000075840">
    <property type="component" value="Unassembled WGS sequence"/>
</dbReference>
<proteinExistence type="predicted"/>
<sequence>MDIVAPLDTYISIDMTDYEEGSYILCNILPSTSSTEPQTTSTDSSELPEMMDYVDAKILNNHDLKEKEIETQCENGKGASLVIGTRRLSEVLNVPPTPHRCAKERRDALLKVEEQKEKELQQKKVRALQRQEAKEKRENDIKEHLRKIKDIYTKG</sequence>
<name>A0A182HXF6_ANOAR</name>